<dbReference type="Proteomes" id="UP000824469">
    <property type="component" value="Unassembled WGS sequence"/>
</dbReference>
<proteinExistence type="predicted"/>
<reference evidence="1 2" key="1">
    <citation type="journal article" date="2021" name="Nat. Plants">
        <title>The Taxus genome provides insights into paclitaxel biosynthesis.</title>
        <authorList>
            <person name="Xiong X."/>
            <person name="Gou J."/>
            <person name="Liao Q."/>
            <person name="Li Y."/>
            <person name="Zhou Q."/>
            <person name="Bi G."/>
            <person name="Li C."/>
            <person name="Du R."/>
            <person name="Wang X."/>
            <person name="Sun T."/>
            <person name="Guo L."/>
            <person name="Liang H."/>
            <person name="Lu P."/>
            <person name="Wu Y."/>
            <person name="Zhang Z."/>
            <person name="Ro D.K."/>
            <person name="Shang Y."/>
            <person name="Huang S."/>
            <person name="Yan J."/>
        </authorList>
    </citation>
    <scope>NUCLEOTIDE SEQUENCE [LARGE SCALE GENOMIC DNA]</scope>
    <source>
        <strain evidence="1">Ta-2019</strain>
    </source>
</reference>
<evidence type="ECO:0000313" key="1">
    <source>
        <dbReference type="EMBL" id="KAH9330361.1"/>
    </source>
</evidence>
<organism evidence="1 2">
    <name type="scientific">Taxus chinensis</name>
    <name type="common">Chinese yew</name>
    <name type="synonym">Taxus wallichiana var. chinensis</name>
    <dbReference type="NCBI Taxonomy" id="29808"/>
    <lineage>
        <taxon>Eukaryota</taxon>
        <taxon>Viridiplantae</taxon>
        <taxon>Streptophyta</taxon>
        <taxon>Embryophyta</taxon>
        <taxon>Tracheophyta</taxon>
        <taxon>Spermatophyta</taxon>
        <taxon>Pinopsida</taxon>
        <taxon>Pinidae</taxon>
        <taxon>Conifers II</taxon>
        <taxon>Cupressales</taxon>
        <taxon>Taxaceae</taxon>
        <taxon>Taxus</taxon>
    </lineage>
</organism>
<gene>
    <name evidence="1" type="ORF">KI387_002469</name>
</gene>
<accession>A0AA38GW26</accession>
<feature type="non-terminal residue" evidence="1">
    <location>
        <position position="114"/>
    </location>
</feature>
<comment type="caution">
    <text evidence="1">The sequence shown here is derived from an EMBL/GenBank/DDBJ whole genome shotgun (WGS) entry which is preliminary data.</text>
</comment>
<evidence type="ECO:0000313" key="2">
    <source>
        <dbReference type="Proteomes" id="UP000824469"/>
    </source>
</evidence>
<dbReference type="AlphaFoldDB" id="A0AA38GW26"/>
<sequence>MQKIYETVYEGNKSENSTEGIIFNFTQLNEKLKSLSFISLPLDDFLVYRDEEMESLKRDFVQNILSIVEGYFNPQTNLEIWNYVEDMQKRYEHLEALFNDDEGEIHPLEVDSDD</sequence>
<dbReference type="EMBL" id="JAHRHJ020000001">
    <property type="protein sequence ID" value="KAH9330361.1"/>
    <property type="molecule type" value="Genomic_DNA"/>
</dbReference>
<name>A0AA38GW26_TAXCH</name>
<protein>
    <submittedName>
        <fullName evidence="1">Uncharacterized protein</fullName>
    </submittedName>
</protein>
<keyword evidence="2" id="KW-1185">Reference proteome</keyword>